<feature type="domain" description="PH" evidence="8">
    <location>
        <begin position="828"/>
        <end position="941"/>
    </location>
</feature>
<dbReference type="Proteomes" id="UP000288216">
    <property type="component" value="Unassembled WGS sequence"/>
</dbReference>
<accession>A0A401PC67</accession>
<dbReference type="GO" id="GO:0032587">
    <property type="term" value="C:ruffle membrane"/>
    <property type="evidence" value="ECO:0007669"/>
    <property type="project" value="UniProtKB-SubCell"/>
</dbReference>
<dbReference type="STRING" id="75743.A0A401PC67"/>
<dbReference type="FunFam" id="2.30.29.30:FF:000054">
    <property type="entry name" value="PH and SEC7 domain-containing protein 3"/>
    <property type="match status" value="1"/>
</dbReference>
<dbReference type="GO" id="GO:0032012">
    <property type="term" value="P:regulation of ARF protein signal transduction"/>
    <property type="evidence" value="ECO:0007669"/>
    <property type="project" value="InterPro"/>
</dbReference>
<keyword evidence="6" id="KW-0966">Cell projection</keyword>
<evidence type="ECO:0000256" key="6">
    <source>
        <dbReference type="ARBA" id="ARBA00023273"/>
    </source>
</evidence>
<feature type="compositionally biased region" description="Polar residues" evidence="7">
    <location>
        <begin position="806"/>
        <end position="816"/>
    </location>
</feature>
<dbReference type="OMA" id="FEHIMEC"/>
<dbReference type="InterPro" id="IPR001849">
    <property type="entry name" value="PH_domain"/>
</dbReference>
<feature type="compositionally biased region" description="Basic and acidic residues" evidence="7">
    <location>
        <begin position="368"/>
        <end position="381"/>
    </location>
</feature>
<dbReference type="CDD" id="cd00171">
    <property type="entry name" value="Sec7"/>
    <property type="match status" value="1"/>
</dbReference>
<dbReference type="OrthoDB" id="2157641at2759"/>
<dbReference type="InterPro" id="IPR011993">
    <property type="entry name" value="PH-like_dom_sf"/>
</dbReference>
<keyword evidence="3" id="KW-0597">Phosphoprotein</keyword>
<keyword evidence="4" id="KW-0175">Coiled coil</keyword>
<sequence>GLGERETLSVQLGTLCGETQTGRERDRLEAERDTQCTVRDTAHTLRAEEKEGARTTDCTETVRAETLLTDRGHGAIPGARKGTRQRDQRGEDDARTETFVWINRTSPHAQSVAKAKYQFLFGTPTEDNSLDRGCFQSPGEERCMNTISLTEQAFRQGADEAQRRNWDLPPREVVVWEPGQINRPQDFGHEQEKARPESQPGCSGPSTTVGRMVPGFDGGCTVTDTDEDHLSDLSEDISPDPLEKQTSVWEFATVLVSTPQVMTAPVFSIGQGQQAELLHWGKEVAASGENELSRGASDERVQQELAAGDKEMPQSPSVAHKEIGLVVPEERSTEATDRMSERHTGAAAERDPDKLMAKEIANLDQSGETEKERSGHVKSDESSGTSWDGGKRTPLSTAQSDTRSDEDDDVFVSARESEASVTSKSSLGTKSANLLLLTVTNKPEFECTWTSPSEVTDIFSSQFEHIMECQRLKGTSYNSLDSLDVISSTDESECGFSFETPLTPMIQQRIKESSQFMELAIEETASGTRVLQPCMDTNDSLGGGLEESVSSSALDHLSHKPSLYAVVNGAPQLSELFQEGQKEPSTSSERGLKEMLPDGDLEVDSMEQLELHGSTEVVTNGNKSDLEAARRLAKRLYNLEGFKRSDVARHLGKNNDFSKLVAEEYLRYFDFTGLTLDQSLRFFLKAFALMGETQERERVLIHFSERYYQCNMGTIPSQDGVHCLTCAMMLLNTDLHGHNIGKKMTCQDFINNLDGLNGGKDFPKDLLKALYNSIKNEKLEWAINEEELRKSLSELANDKTDHAGSKANNRIGSGTNPFLDIPQDPNAKTYKTGFLSRKLHADMDGKKTPRGKRGWKTFYAVLKGMILYLQKDEYKPEKNLSEEDLKNAISIHHAMAIKATEYEKKPNVLKLKTADWRVFLFQAQSPEEMESWINKMNLVAAMFSAPPFPAAIGSQKRFSRPLLPATTTKMTQEDQLKSHEAKLKQISTELTEHRSYPPDKKVKAKEIDEYRLKEHYLEFEKNRYETYVKLLKEGGPDMLVETDGNGMKKSHSSPSLNQEMYPVNAKIKRNVSERKDYRPDTANNKQKT</sequence>
<dbReference type="SUPFAM" id="SSF50729">
    <property type="entry name" value="PH domain-like"/>
    <property type="match status" value="1"/>
</dbReference>
<evidence type="ECO:0000256" key="7">
    <source>
        <dbReference type="SAM" id="MobiDB-lite"/>
    </source>
</evidence>
<dbReference type="AlphaFoldDB" id="A0A401PC67"/>
<dbReference type="PANTHER" id="PTHR10663">
    <property type="entry name" value="GUANYL-NUCLEOTIDE EXCHANGE FACTOR"/>
    <property type="match status" value="1"/>
</dbReference>
<dbReference type="InterPro" id="IPR023394">
    <property type="entry name" value="Sec7_C_sf"/>
</dbReference>
<dbReference type="Pfam" id="PF15410">
    <property type="entry name" value="PH_9"/>
    <property type="match status" value="1"/>
</dbReference>
<evidence type="ECO:0000259" key="8">
    <source>
        <dbReference type="PROSITE" id="PS50003"/>
    </source>
</evidence>
<dbReference type="SUPFAM" id="SSF48425">
    <property type="entry name" value="Sec7 domain"/>
    <property type="match status" value="1"/>
</dbReference>
<protein>
    <recommendedName>
        <fullName evidence="12">SEC7 domain-containing protein</fullName>
    </recommendedName>
</protein>
<dbReference type="InterPro" id="IPR035999">
    <property type="entry name" value="Sec7_dom_sf"/>
</dbReference>
<feature type="compositionally biased region" description="Basic and acidic residues" evidence="7">
    <location>
        <begin position="1070"/>
        <end position="1079"/>
    </location>
</feature>
<gene>
    <name evidence="10" type="ORF">scyTo_0005753</name>
</gene>
<organism evidence="10 11">
    <name type="scientific">Scyliorhinus torazame</name>
    <name type="common">Cloudy catshark</name>
    <name type="synonym">Catulus torazame</name>
    <dbReference type="NCBI Taxonomy" id="75743"/>
    <lineage>
        <taxon>Eukaryota</taxon>
        <taxon>Metazoa</taxon>
        <taxon>Chordata</taxon>
        <taxon>Craniata</taxon>
        <taxon>Vertebrata</taxon>
        <taxon>Chondrichthyes</taxon>
        <taxon>Elasmobranchii</taxon>
        <taxon>Galeomorphii</taxon>
        <taxon>Galeoidea</taxon>
        <taxon>Carcharhiniformes</taxon>
        <taxon>Scyliorhinidae</taxon>
        <taxon>Scyliorhinus</taxon>
    </lineage>
</organism>
<evidence type="ECO:0000256" key="2">
    <source>
        <dbReference type="ARBA" id="ARBA00022475"/>
    </source>
</evidence>
<dbReference type="InterPro" id="IPR000904">
    <property type="entry name" value="Sec7_dom"/>
</dbReference>
<feature type="compositionally biased region" description="Basic and acidic residues" evidence="7">
    <location>
        <begin position="84"/>
        <end position="93"/>
    </location>
</feature>
<dbReference type="Pfam" id="PF01369">
    <property type="entry name" value="Sec7"/>
    <property type="match status" value="1"/>
</dbReference>
<keyword evidence="11" id="KW-1185">Reference proteome</keyword>
<dbReference type="FunFam" id="1.10.1000.11:FF:000004">
    <property type="entry name" value="PH and SEC7 domain-containing protein 2"/>
    <property type="match status" value="1"/>
</dbReference>
<evidence type="ECO:0000313" key="11">
    <source>
        <dbReference type="Proteomes" id="UP000288216"/>
    </source>
</evidence>
<dbReference type="PANTHER" id="PTHR10663:SF337">
    <property type="entry name" value="PH AND SEC7 DOMAIN-CONTAINING PROTEIN 3"/>
    <property type="match status" value="1"/>
</dbReference>
<proteinExistence type="predicted"/>
<comment type="subcellular location">
    <subcellularLocation>
        <location evidence="1">Cell projection</location>
        <location evidence="1">Ruffle membrane</location>
    </subcellularLocation>
</comment>
<dbReference type="SMART" id="SM00233">
    <property type="entry name" value="PH"/>
    <property type="match status" value="1"/>
</dbReference>
<evidence type="ECO:0000259" key="9">
    <source>
        <dbReference type="PROSITE" id="PS50190"/>
    </source>
</evidence>
<evidence type="ECO:0000313" key="10">
    <source>
        <dbReference type="EMBL" id="GCB70714.1"/>
    </source>
</evidence>
<reference evidence="10 11" key="1">
    <citation type="journal article" date="2018" name="Nat. Ecol. Evol.">
        <title>Shark genomes provide insights into elasmobranch evolution and the origin of vertebrates.</title>
        <authorList>
            <person name="Hara Y"/>
            <person name="Yamaguchi K"/>
            <person name="Onimaru K"/>
            <person name="Kadota M"/>
            <person name="Koyanagi M"/>
            <person name="Keeley SD"/>
            <person name="Tatsumi K"/>
            <person name="Tanaka K"/>
            <person name="Motone F"/>
            <person name="Kageyama Y"/>
            <person name="Nozu R"/>
            <person name="Adachi N"/>
            <person name="Nishimura O"/>
            <person name="Nakagawa R"/>
            <person name="Tanegashima C"/>
            <person name="Kiyatake I"/>
            <person name="Matsumoto R"/>
            <person name="Murakumo K"/>
            <person name="Nishida K"/>
            <person name="Terakita A"/>
            <person name="Kuratani S"/>
            <person name="Sato K"/>
            <person name="Hyodo S Kuraku.S."/>
        </authorList>
    </citation>
    <scope>NUCLEOTIDE SEQUENCE [LARGE SCALE GENOMIC DNA]</scope>
</reference>
<dbReference type="PROSITE" id="PS50003">
    <property type="entry name" value="PH_DOMAIN"/>
    <property type="match status" value="1"/>
</dbReference>
<feature type="compositionally biased region" description="Basic and acidic residues" evidence="7">
    <location>
        <begin position="319"/>
        <end position="357"/>
    </location>
</feature>
<evidence type="ECO:0000256" key="4">
    <source>
        <dbReference type="ARBA" id="ARBA00023054"/>
    </source>
</evidence>
<feature type="region of interest" description="Disordered" evidence="7">
    <location>
        <begin position="799"/>
        <end position="819"/>
    </location>
</feature>
<feature type="region of interest" description="Disordered" evidence="7">
    <location>
        <begin position="182"/>
        <end position="206"/>
    </location>
</feature>
<comment type="caution">
    <text evidence="10">The sequence shown here is derived from an EMBL/GenBank/DDBJ whole genome shotgun (WGS) entry which is preliminary data.</text>
</comment>
<dbReference type="GO" id="GO:0005085">
    <property type="term" value="F:guanyl-nucleotide exchange factor activity"/>
    <property type="evidence" value="ECO:0007669"/>
    <property type="project" value="InterPro"/>
</dbReference>
<feature type="compositionally biased region" description="Basic and acidic residues" evidence="7">
    <location>
        <begin position="186"/>
        <end position="196"/>
    </location>
</feature>
<feature type="non-terminal residue" evidence="10">
    <location>
        <position position="1"/>
    </location>
</feature>
<evidence type="ECO:0008006" key="12">
    <source>
        <dbReference type="Google" id="ProtNLM"/>
    </source>
</evidence>
<dbReference type="Gene3D" id="1.10.1000.11">
    <property type="entry name" value="Arf Nucleotide-binding Site Opener,domain 2"/>
    <property type="match status" value="1"/>
</dbReference>
<name>A0A401PC67_SCYTO</name>
<dbReference type="SMART" id="SM00222">
    <property type="entry name" value="Sec7"/>
    <property type="match status" value="1"/>
</dbReference>
<dbReference type="PROSITE" id="PS50190">
    <property type="entry name" value="SEC7"/>
    <property type="match status" value="1"/>
</dbReference>
<keyword evidence="5" id="KW-0472">Membrane</keyword>
<feature type="region of interest" description="Disordered" evidence="7">
    <location>
        <begin position="1040"/>
        <end position="1088"/>
    </location>
</feature>
<evidence type="ECO:0000256" key="1">
    <source>
        <dbReference type="ARBA" id="ARBA00004632"/>
    </source>
</evidence>
<dbReference type="CDD" id="cd13295">
    <property type="entry name" value="PH_EFA6"/>
    <property type="match status" value="1"/>
</dbReference>
<feature type="region of interest" description="Disordered" evidence="7">
    <location>
        <begin position="305"/>
        <end position="425"/>
    </location>
</feature>
<feature type="region of interest" description="Disordered" evidence="7">
    <location>
        <begin position="71"/>
        <end position="93"/>
    </location>
</feature>
<dbReference type="Gene3D" id="2.30.29.30">
    <property type="entry name" value="Pleckstrin-homology domain (PH domain)/Phosphotyrosine-binding domain (PTB)"/>
    <property type="match status" value="1"/>
</dbReference>
<dbReference type="EMBL" id="BFAA01001840">
    <property type="protein sequence ID" value="GCB70714.1"/>
    <property type="molecule type" value="Genomic_DNA"/>
</dbReference>
<dbReference type="InterPro" id="IPR041681">
    <property type="entry name" value="PH_9"/>
</dbReference>
<keyword evidence="2" id="KW-1003">Cell membrane</keyword>
<evidence type="ECO:0000256" key="3">
    <source>
        <dbReference type="ARBA" id="ARBA00022553"/>
    </source>
</evidence>
<feature type="domain" description="SEC7" evidence="9">
    <location>
        <begin position="575"/>
        <end position="777"/>
    </location>
</feature>
<evidence type="ECO:0000256" key="5">
    <source>
        <dbReference type="ARBA" id="ARBA00023136"/>
    </source>
</evidence>